<organism evidence="2 3">
    <name type="scientific">Aspergillus chevalieri</name>
    <name type="common">Eurotium chevalieri</name>
    <dbReference type="NCBI Taxonomy" id="182096"/>
    <lineage>
        <taxon>Eukaryota</taxon>
        <taxon>Fungi</taxon>
        <taxon>Dikarya</taxon>
        <taxon>Ascomycota</taxon>
        <taxon>Pezizomycotina</taxon>
        <taxon>Eurotiomycetes</taxon>
        <taxon>Eurotiomycetidae</taxon>
        <taxon>Eurotiales</taxon>
        <taxon>Aspergillaceae</taxon>
        <taxon>Aspergillus</taxon>
        <taxon>Aspergillus subgen. Aspergillus</taxon>
    </lineage>
</organism>
<evidence type="ECO:0000256" key="1">
    <source>
        <dbReference type="SAM" id="MobiDB-lite"/>
    </source>
</evidence>
<feature type="compositionally biased region" description="Polar residues" evidence="1">
    <location>
        <begin position="225"/>
        <end position="234"/>
    </location>
</feature>
<dbReference type="GeneID" id="66986985"/>
<protein>
    <submittedName>
        <fullName evidence="2">Uncharacterized protein</fullName>
    </submittedName>
</protein>
<feature type="region of interest" description="Disordered" evidence="1">
    <location>
        <begin position="47"/>
        <end position="120"/>
    </location>
</feature>
<dbReference type="Proteomes" id="UP000637239">
    <property type="component" value="Chromosome 8"/>
</dbReference>
<proteinExistence type="predicted"/>
<accession>A0A7R7VXL6</accession>
<feature type="compositionally biased region" description="Polar residues" evidence="1">
    <location>
        <begin position="249"/>
        <end position="262"/>
    </location>
</feature>
<dbReference type="RefSeq" id="XP_043141149.1">
    <property type="nucleotide sequence ID" value="XM_043283917.1"/>
</dbReference>
<feature type="compositionally biased region" description="Polar residues" evidence="1">
    <location>
        <begin position="72"/>
        <end position="82"/>
    </location>
</feature>
<evidence type="ECO:0000313" key="2">
    <source>
        <dbReference type="EMBL" id="BCR92636.1"/>
    </source>
</evidence>
<feature type="compositionally biased region" description="Polar residues" evidence="1">
    <location>
        <begin position="110"/>
        <end position="120"/>
    </location>
</feature>
<reference evidence="2" key="1">
    <citation type="submission" date="2021-01" db="EMBL/GenBank/DDBJ databases">
        <authorList>
            <consortium name="Aspergillus chevalieri M1 genome sequencing consortium"/>
            <person name="Kazuki M."/>
            <person name="Futagami T."/>
        </authorList>
    </citation>
    <scope>NUCLEOTIDE SEQUENCE</scope>
    <source>
        <strain evidence="2">M1</strain>
    </source>
</reference>
<dbReference type="AlphaFoldDB" id="A0A7R7VXL6"/>
<feature type="compositionally biased region" description="Basic and acidic residues" evidence="1">
    <location>
        <begin position="197"/>
        <end position="211"/>
    </location>
</feature>
<reference evidence="2" key="2">
    <citation type="submission" date="2021-02" db="EMBL/GenBank/DDBJ databases">
        <title>Aspergillus chevalieri M1 genome sequence.</title>
        <authorList>
            <person name="Kadooka C."/>
            <person name="Mori K."/>
            <person name="Futagami T."/>
        </authorList>
    </citation>
    <scope>NUCLEOTIDE SEQUENCE</scope>
    <source>
        <strain evidence="2">M1</strain>
    </source>
</reference>
<dbReference type="KEGG" id="ache:ACHE_80536S"/>
<evidence type="ECO:0000313" key="3">
    <source>
        <dbReference type="Proteomes" id="UP000637239"/>
    </source>
</evidence>
<feature type="compositionally biased region" description="Low complexity" evidence="1">
    <location>
        <begin position="83"/>
        <end position="109"/>
    </location>
</feature>
<feature type="compositionally biased region" description="Low complexity" evidence="1">
    <location>
        <begin position="58"/>
        <end position="71"/>
    </location>
</feature>
<feature type="region of interest" description="Disordered" evidence="1">
    <location>
        <begin position="163"/>
        <end position="262"/>
    </location>
</feature>
<keyword evidence="3" id="KW-1185">Reference proteome</keyword>
<gene>
    <name evidence="2" type="ORF">ACHE_80536S</name>
</gene>
<name>A0A7R7VXL6_ASPCH</name>
<dbReference type="EMBL" id="AP024423">
    <property type="protein sequence ID" value="BCR92636.1"/>
    <property type="molecule type" value="Genomic_DNA"/>
</dbReference>
<sequence length="362" mass="40087">MVNQTKSDQGNCFKGFRFLPFPARRGSRSALYPAPQLLENLPLKTTKGSPFVRKHEQPSPIEYSSGSESSPLRNSEPQYTNMSGTPGSSFPSPAAPAGTPPATSVTTTAQTQHSLTRTQFEPVTAHTAKCDLCNARNDLGMSRCSSCGWQSCHACTIKNGCTRTHNAGSRVHTGPIDRNELVSSSALPKSKKKKGLPKRENANKVQKDLARRSQRGCGRGRGREQAQTPRTQSQTKRDQRQGVHRARSPSRTPEATVNSPVSLDDWQSTAPLLDDEAFTPSTATDVDEAEAEMDKVLAGARNLYAFSLEAHGEWIQEEREKEPARRWCYQAYKLSDLHGYAQDQAARAMEEFRKRDGWWGCF</sequence>